<keyword evidence="2" id="KW-1185">Reference proteome</keyword>
<accession>A0A120FJ80</accession>
<dbReference type="AlphaFoldDB" id="A0A120FJ80"/>
<gene>
    <name evidence="1" type="ORF">AS026_11950</name>
</gene>
<comment type="caution">
    <text evidence="1">The sequence shown here is derived from an EMBL/GenBank/DDBJ whole genome shotgun (WGS) entry which is preliminary data.</text>
</comment>
<sequence>MTKNEVNVVEADAADCLALREYFDGEVHLPATVSKDFLTKALLYLIEKNVEFGLFHDPDTFVIAHFGGDEDHLPSLWSDGYWRIGREDAGLVSDDEP</sequence>
<name>A0A120FJ80_9HYPH</name>
<dbReference type="RefSeq" id="WP_028748402.1">
    <property type="nucleotide sequence ID" value="NZ_LNCD01000096.1"/>
</dbReference>
<organism evidence="1 2">
    <name type="scientific">Rhizobium altiplani</name>
    <dbReference type="NCBI Taxonomy" id="1864509"/>
    <lineage>
        <taxon>Bacteria</taxon>
        <taxon>Pseudomonadati</taxon>
        <taxon>Pseudomonadota</taxon>
        <taxon>Alphaproteobacteria</taxon>
        <taxon>Hyphomicrobiales</taxon>
        <taxon>Rhizobiaceae</taxon>
        <taxon>Rhizobium/Agrobacterium group</taxon>
        <taxon>Rhizobium</taxon>
    </lineage>
</organism>
<dbReference type="EMBL" id="LNCD01000096">
    <property type="protein sequence ID" value="KWV48680.1"/>
    <property type="molecule type" value="Genomic_DNA"/>
</dbReference>
<proteinExistence type="predicted"/>
<dbReference type="OrthoDB" id="8369936at2"/>
<protein>
    <submittedName>
        <fullName evidence="1">Uncharacterized protein</fullName>
    </submittedName>
</protein>
<evidence type="ECO:0000313" key="2">
    <source>
        <dbReference type="Proteomes" id="UP000068164"/>
    </source>
</evidence>
<reference evidence="1 2" key="1">
    <citation type="submission" date="2015-11" db="EMBL/GenBank/DDBJ databases">
        <title>Draft Genome Sequence of the Strain BR 10423 (Rhizobium sp.) isolated from nodules of Mimosa pudica.</title>
        <authorList>
            <person name="Barauna A.C."/>
            <person name="Zilli J.E."/>
            <person name="Simoes-Araujo J.L."/>
            <person name="Reis V.M."/>
            <person name="James E.K."/>
            <person name="Reis F.B.Jr."/>
            <person name="Rouws L.F."/>
            <person name="Passos S.R."/>
            <person name="Gois S.R."/>
        </authorList>
    </citation>
    <scope>NUCLEOTIDE SEQUENCE [LARGE SCALE GENOMIC DNA]</scope>
    <source>
        <strain evidence="1 2">BR10423</strain>
    </source>
</reference>
<evidence type="ECO:0000313" key="1">
    <source>
        <dbReference type="EMBL" id="KWV48680.1"/>
    </source>
</evidence>
<dbReference type="Proteomes" id="UP000068164">
    <property type="component" value="Unassembled WGS sequence"/>
</dbReference>